<dbReference type="PROSITE" id="PS50835">
    <property type="entry name" value="IG_LIKE"/>
    <property type="match status" value="1"/>
</dbReference>
<dbReference type="InterPro" id="IPR013783">
    <property type="entry name" value="Ig-like_fold"/>
</dbReference>
<evidence type="ECO:0000256" key="1">
    <source>
        <dbReference type="ARBA" id="ARBA00023319"/>
    </source>
</evidence>
<sequence>MGWIRQVVLTKTEQSVQGSPGGLLKLTCDSTNFFLHMSQLKPEDSAVYYCARDSLCVTFLLKIKPLVGRAPSVSVHLLPEEDTKKEGDVTLVCLVVSPSLCDVYIMWKEDRSEYQDGVTSPPQKTPEGNYSVTSVFTIKKNKWEGNSVFTCAVKHGLDNNTAPQERSVSKSMGNSCEDK</sequence>
<reference evidence="4" key="1">
    <citation type="submission" date="2025-08" db="UniProtKB">
        <authorList>
            <consortium name="Ensembl"/>
        </authorList>
    </citation>
    <scope>IDENTIFICATION</scope>
</reference>
<feature type="region of interest" description="Disordered" evidence="2">
    <location>
        <begin position="158"/>
        <end position="179"/>
    </location>
</feature>
<protein>
    <recommendedName>
        <fullName evidence="3">Ig-like domain-containing protein</fullName>
    </recommendedName>
</protein>
<dbReference type="Proteomes" id="UP000694557">
    <property type="component" value="Unassembled WGS sequence"/>
</dbReference>
<keyword evidence="1" id="KW-0393">Immunoglobulin domain</keyword>
<evidence type="ECO:0000313" key="4">
    <source>
        <dbReference type="Ensembl" id="ENSOKIP00005086815.1"/>
    </source>
</evidence>
<dbReference type="Gene3D" id="2.60.40.10">
    <property type="entry name" value="Immunoglobulins"/>
    <property type="match status" value="2"/>
</dbReference>
<dbReference type="InterPro" id="IPR036179">
    <property type="entry name" value="Ig-like_dom_sf"/>
</dbReference>
<name>A0A8C7JF28_ONCKI</name>
<dbReference type="InterPro" id="IPR007110">
    <property type="entry name" value="Ig-like_dom"/>
</dbReference>
<dbReference type="InterPro" id="IPR003597">
    <property type="entry name" value="Ig_C1-set"/>
</dbReference>
<evidence type="ECO:0000259" key="3">
    <source>
        <dbReference type="PROSITE" id="PS50835"/>
    </source>
</evidence>
<dbReference type="Pfam" id="PF07654">
    <property type="entry name" value="C1-set"/>
    <property type="match status" value="1"/>
</dbReference>
<proteinExistence type="predicted"/>
<reference evidence="4" key="2">
    <citation type="submission" date="2025-09" db="UniProtKB">
        <authorList>
            <consortium name="Ensembl"/>
        </authorList>
    </citation>
    <scope>IDENTIFICATION</scope>
</reference>
<feature type="domain" description="Ig-like" evidence="3">
    <location>
        <begin position="71"/>
        <end position="169"/>
    </location>
</feature>
<dbReference type="SMART" id="SM00407">
    <property type="entry name" value="IGc1"/>
    <property type="match status" value="1"/>
</dbReference>
<dbReference type="Ensembl" id="ENSOKIT00005092846.1">
    <property type="protein sequence ID" value="ENSOKIP00005086815.1"/>
    <property type="gene ID" value="ENSOKIG00005037847.1"/>
</dbReference>
<dbReference type="AlphaFoldDB" id="A0A8C7JF28"/>
<dbReference type="InterPro" id="IPR050380">
    <property type="entry name" value="Immune_Resp_Modulators"/>
</dbReference>
<dbReference type="GeneTree" id="ENSGT00940000161491"/>
<organism evidence="4 5">
    <name type="scientific">Oncorhynchus kisutch</name>
    <name type="common">Coho salmon</name>
    <name type="synonym">Salmo kisutch</name>
    <dbReference type="NCBI Taxonomy" id="8019"/>
    <lineage>
        <taxon>Eukaryota</taxon>
        <taxon>Metazoa</taxon>
        <taxon>Chordata</taxon>
        <taxon>Craniata</taxon>
        <taxon>Vertebrata</taxon>
        <taxon>Euteleostomi</taxon>
        <taxon>Actinopterygii</taxon>
        <taxon>Neopterygii</taxon>
        <taxon>Teleostei</taxon>
        <taxon>Protacanthopterygii</taxon>
        <taxon>Salmoniformes</taxon>
        <taxon>Salmonidae</taxon>
        <taxon>Salmoninae</taxon>
        <taxon>Oncorhynchus</taxon>
    </lineage>
</organism>
<keyword evidence="5" id="KW-1185">Reference proteome</keyword>
<evidence type="ECO:0000256" key="2">
    <source>
        <dbReference type="SAM" id="MobiDB-lite"/>
    </source>
</evidence>
<dbReference type="PANTHER" id="PTHR23411">
    <property type="entry name" value="TAPASIN"/>
    <property type="match status" value="1"/>
</dbReference>
<dbReference type="SUPFAM" id="SSF48726">
    <property type="entry name" value="Immunoglobulin"/>
    <property type="match status" value="2"/>
</dbReference>
<evidence type="ECO:0000313" key="5">
    <source>
        <dbReference type="Proteomes" id="UP000694557"/>
    </source>
</evidence>
<accession>A0A8C7JF28</accession>